<evidence type="ECO:0000313" key="2">
    <source>
        <dbReference type="Proteomes" id="UP000288805"/>
    </source>
</evidence>
<protein>
    <recommendedName>
        <fullName evidence="3">Reverse transcriptase domain-containing protein</fullName>
    </recommendedName>
</protein>
<accession>A0A438I1Z2</accession>
<dbReference type="PANTHER" id="PTHR33116:SF78">
    <property type="entry name" value="OS12G0587133 PROTEIN"/>
    <property type="match status" value="1"/>
</dbReference>
<evidence type="ECO:0008006" key="3">
    <source>
        <dbReference type="Google" id="ProtNLM"/>
    </source>
</evidence>
<name>A0A438I1Z2_VITVI</name>
<dbReference type="EMBL" id="QGNW01000152">
    <property type="protein sequence ID" value="RVW90727.1"/>
    <property type="molecule type" value="Genomic_DNA"/>
</dbReference>
<comment type="caution">
    <text evidence="1">The sequence shown here is derived from an EMBL/GenBank/DDBJ whole genome shotgun (WGS) entry which is preliminary data.</text>
</comment>
<reference evidence="1 2" key="1">
    <citation type="journal article" date="2018" name="PLoS Genet.">
        <title>Population sequencing reveals clonal diversity and ancestral inbreeding in the grapevine cultivar Chardonnay.</title>
        <authorList>
            <person name="Roach M.J."/>
            <person name="Johnson D.L."/>
            <person name="Bohlmann J."/>
            <person name="van Vuuren H.J."/>
            <person name="Jones S.J."/>
            <person name="Pretorius I.S."/>
            <person name="Schmidt S.A."/>
            <person name="Borneman A.R."/>
        </authorList>
    </citation>
    <scope>NUCLEOTIDE SEQUENCE [LARGE SCALE GENOMIC DNA]</scope>
    <source>
        <strain evidence="2">cv. Chardonnay</strain>
        <tissue evidence="1">Leaf</tissue>
    </source>
</reference>
<dbReference type="PANTHER" id="PTHR33116">
    <property type="entry name" value="REVERSE TRANSCRIPTASE ZINC-BINDING DOMAIN-CONTAINING PROTEIN-RELATED-RELATED"/>
    <property type="match status" value="1"/>
</dbReference>
<dbReference type="Proteomes" id="UP000288805">
    <property type="component" value="Unassembled WGS sequence"/>
</dbReference>
<sequence length="127" mass="14179">MDLKAQEVAWLEEPFSEEEVFNALSGLRINLEKSELILEGMVENLDDLIVELGCKVGNLPSSYLGLPLGASLKSTIAWDGVKERFHDRLSMKTMGKKDKGGGRGRVWAIQEVKEGYGVTLWKAIRKD</sequence>
<organism evidence="1 2">
    <name type="scientific">Vitis vinifera</name>
    <name type="common">Grape</name>
    <dbReference type="NCBI Taxonomy" id="29760"/>
    <lineage>
        <taxon>Eukaryota</taxon>
        <taxon>Viridiplantae</taxon>
        <taxon>Streptophyta</taxon>
        <taxon>Embryophyta</taxon>
        <taxon>Tracheophyta</taxon>
        <taxon>Spermatophyta</taxon>
        <taxon>Magnoliopsida</taxon>
        <taxon>eudicotyledons</taxon>
        <taxon>Gunneridae</taxon>
        <taxon>Pentapetalae</taxon>
        <taxon>rosids</taxon>
        <taxon>Vitales</taxon>
        <taxon>Vitaceae</taxon>
        <taxon>Viteae</taxon>
        <taxon>Vitis</taxon>
    </lineage>
</organism>
<evidence type="ECO:0000313" key="1">
    <source>
        <dbReference type="EMBL" id="RVW90727.1"/>
    </source>
</evidence>
<dbReference type="AlphaFoldDB" id="A0A438I1Z2"/>
<gene>
    <name evidence="1" type="ORF">CK203_046434</name>
</gene>
<proteinExistence type="predicted"/>